<evidence type="ECO:0000313" key="4">
    <source>
        <dbReference type="Proteomes" id="UP000694251"/>
    </source>
</evidence>
<accession>A0A8T1XBF9</accession>
<dbReference type="AlphaFoldDB" id="A0A8T1XBF9"/>
<sequence length="206" mass="23912">MMVQRSLVLGDSSVDEKSVSEENEELDRMEIRMRMVYGENRRRDKGVRIECDCSAAVVVATSRDPITRGKLYFGCLYEISDGPVRGCGFKRWWTVPLCDELDKRKVEKNEMKQDLEAAKKRVEAQVEKIFLMEKKFETLEKNTRDGQTRVRGSKEGLEVYSAFLLGWRPSGAHVKDKEFTRPRHSAGGRVVHLRKKRSHWAKTRVM</sequence>
<feature type="region of interest" description="Disordered" evidence="2">
    <location>
        <begin position="1"/>
        <end position="22"/>
    </location>
</feature>
<evidence type="ECO:0008006" key="5">
    <source>
        <dbReference type="Google" id="ProtNLM"/>
    </source>
</evidence>
<evidence type="ECO:0000313" key="3">
    <source>
        <dbReference type="EMBL" id="KAG7529822.1"/>
    </source>
</evidence>
<dbReference type="Proteomes" id="UP000694251">
    <property type="component" value="Unassembled WGS sequence"/>
</dbReference>
<dbReference type="EMBL" id="JAEFBJ010000119">
    <property type="protein sequence ID" value="KAG7529822.1"/>
    <property type="molecule type" value="Genomic_DNA"/>
</dbReference>
<feature type="coiled-coil region" evidence="1">
    <location>
        <begin position="98"/>
        <end position="128"/>
    </location>
</feature>
<name>A0A8T1XBF9_ARASU</name>
<dbReference type="InterPro" id="IPR007989">
    <property type="entry name" value="DUF730"/>
</dbReference>
<evidence type="ECO:0000256" key="1">
    <source>
        <dbReference type="SAM" id="Coils"/>
    </source>
</evidence>
<organism evidence="3 4">
    <name type="scientific">Arabidopsis suecica</name>
    <name type="common">Swedish thale-cress</name>
    <name type="synonym">Cardaminopsis suecica</name>
    <dbReference type="NCBI Taxonomy" id="45249"/>
    <lineage>
        <taxon>Eukaryota</taxon>
        <taxon>Viridiplantae</taxon>
        <taxon>Streptophyta</taxon>
        <taxon>Embryophyta</taxon>
        <taxon>Tracheophyta</taxon>
        <taxon>Spermatophyta</taxon>
        <taxon>Magnoliopsida</taxon>
        <taxon>eudicotyledons</taxon>
        <taxon>Gunneridae</taxon>
        <taxon>Pentapetalae</taxon>
        <taxon>rosids</taxon>
        <taxon>malvids</taxon>
        <taxon>Brassicales</taxon>
        <taxon>Brassicaceae</taxon>
        <taxon>Camelineae</taxon>
        <taxon>Arabidopsis</taxon>
    </lineage>
</organism>
<evidence type="ECO:0000256" key="2">
    <source>
        <dbReference type="SAM" id="MobiDB-lite"/>
    </source>
</evidence>
<keyword evidence="4" id="KW-1185">Reference proteome</keyword>
<protein>
    <recommendedName>
        <fullName evidence="5">Zinc finger GRF-type domain-containing protein</fullName>
    </recommendedName>
</protein>
<gene>
    <name evidence="3" type="ORF">ISN44_Un119g000040</name>
</gene>
<keyword evidence="1" id="KW-0175">Coiled coil</keyword>
<comment type="caution">
    <text evidence="3">The sequence shown here is derived from an EMBL/GenBank/DDBJ whole genome shotgun (WGS) entry which is preliminary data.</text>
</comment>
<proteinExistence type="predicted"/>
<dbReference type="Pfam" id="PF05325">
    <property type="entry name" value="DUF730"/>
    <property type="match status" value="1"/>
</dbReference>
<dbReference type="OrthoDB" id="1130377at2759"/>
<reference evidence="3 4" key="1">
    <citation type="submission" date="2020-12" db="EMBL/GenBank/DDBJ databases">
        <title>Concerted genomic and epigenomic changes stabilize Arabidopsis allopolyploids.</title>
        <authorList>
            <person name="Chen Z."/>
        </authorList>
    </citation>
    <scope>NUCLEOTIDE SEQUENCE [LARGE SCALE GENOMIC DNA]</scope>
    <source>
        <strain evidence="3">As9502</strain>
        <tissue evidence="3">Leaf</tissue>
    </source>
</reference>